<name>A0A511XC31_9PROT</name>
<keyword evidence="7" id="KW-0675">Receptor</keyword>
<evidence type="ECO:0000259" key="5">
    <source>
        <dbReference type="Pfam" id="PF00593"/>
    </source>
</evidence>
<dbReference type="InterPro" id="IPR012910">
    <property type="entry name" value="Plug_dom"/>
</dbReference>
<proteinExistence type="inferred from homology"/>
<evidence type="ECO:0000259" key="6">
    <source>
        <dbReference type="Pfam" id="PF07715"/>
    </source>
</evidence>
<dbReference type="SUPFAM" id="SSF56935">
    <property type="entry name" value="Porins"/>
    <property type="match status" value="1"/>
</dbReference>
<comment type="subcellular location">
    <subcellularLocation>
        <location evidence="1 4">Cell outer membrane</location>
    </subcellularLocation>
</comment>
<dbReference type="Gene3D" id="2.170.130.10">
    <property type="entry name" value="TonB-dependent receptor, plug domain"/>
    <property type="match status" value="1"/>
</dbReference>
<evidence type="ECO:0000256" key="3">
    <source>
        <dbReference type="ARBA" id="ARBA00023237"/>
    </source>
</evidence>
<dbReference type="InterPro" id="IPR000531">
    <property type="entry name" value="Beta-barrel_TonB"/>
</dbReference>
<keyword evidence="4" id="KW-0798">TonB box</keyword>
<comment type="caution">
    <text evidence="7">The sequence shown here is derived from an EMBL/GenBank/DDBJ whole genome shotgun (WGS) entry which is preliminary data.</text>
</comment>
<dbReference type="AlphaFoldDB" id="A0A511XC31"/>
<comment type="similarity">
    <text evidence="4">Belongs to the TonB-dependent receptor family.</text>
</comment>
<reference evidence="7 8" key="1">
    <citation type="submission" date="2019-07" db="EMBL/GenBank/DDBJ databases">
        <title>Whole genome shotgun sequence of Acetobacter nitrogenifigens NBRC 105050.</title>
        <authorList>
            <person name="Hosoyama A."/>
            <person name="Uohara A."/>
            <person name="Ohji S."/>
            <person name="Ichikawa N."/>
        </authorList>
    </citation>
    <scope>NUCLEOTIDE SEQUENCE [LARGE SCALE GENOMIC DNA]</scope>
    <source>
        <strain evidence="7 8">NBRC 105050</strain>
    </source>
</reference>
<keyword evidence="3" id="KW-0998">Cell outer membrane</keyword>
<evidence type="ECO:0000313" key="8">
    <source>
        <dbReference type="Proteomes" id="UP000321635"/>
    </source>
</evidence>
<organism evidence="7 8">
    <name type="scientific">Acetobacter nitrogenifigens DSM 23921 = NBRC 105050</name>
    <dbReference type="NCBI Taxonomy" id="1120919"/>
    <lineage>
        <taxon>Bacteria</taxon>
        <taxon>Pseudomonadati</taxon>
        <taxon>Pseudomonadota</taxon>
        <taxon>Alphaproteobacteria</taxon>
        <taxon>Acetobacterales</taxon>
        <taxon>Acetobacteraceae</taxon>
        <taxon>Acetobacter</taxon>
    </lineage>
</organism>
<evidence type="ECO:0000256" key="2">
    <source>
        <dbReference type="ARBA" id="ARBA00023136"/>
    </source>
</evidence>
<keyword evidence="8" id="KW-1185">Reference proteome</keyword>
<dbReference type="GO" id="GO:0009279">
    <property type="term" value="C:cell outer membrane"/>
    <property type="evidence" value="ECO:0007669"/>
    <property type="project" value="UniProtKB-SubCell"/>
</dbReference>
<evidence type="ECO:0000256" key="4">
    <source>
        <dbReference type="RuleBase" id="RU003357"/>
    </source>
</evidence>
<feature type="domain" description="TonB-dependent receptor plug" evidence="6">
    <location>
        <begin position="102"/>
        <end position="205"/>
    </location>
</feature>
<accession>A0A511XC31</accession>
<gene>
    <name evidence="7" type="primary">fecA_5</name>
    <name evidence="7" type="ORF">ANI02nite_24110</name>
</gene>
<evidence type="ECO:0000313" key="7">
    <source>
        <dbReference type="EMBL" id="GEN60527.1"/>
    </source>
</evidence>
<dbReference type="Proteomes" id="UP000321635">
    <property type="component" value="Unassembled WGS sequence"/>
</dbReference>
<dbReference type="EMBL" id="BJYF01000019">
    <property type="protein sequence ID" value="GEN60527.1"/>
    <property type="molecule type" value="Genomic_DNA"/>
</dbReference>
<dbReference type="STRING" id="1120919.GCA_000429165_02503"/>
<dbReference type="InterPro" id="IPR036942">
    <property type="entry name" value="Beta-barrel_TonB_sf"/>
</dbReference>
<dbReference type="Pfam" id="PF07715">
    <property type="entry name" value="Plug"/>
    <property type="match status" value="1"/>
</dbReference>
<dbReference type="Pfam" id="PF00593">
    <property type="entry name" value="TonB_dep_Rec_b-barrel"/>
    <property type="match status" value="1"/>
</dbReference>
<dbReference type="OrthoDB" id="7229372at2"/>
<feature type="domain" description="TonB-dependent receptor-like beta-barrel" evidence="5">
    <location>
        <begin position="371"/>
        <end position="832"/>
    </location>
</feature>
<dbReference type="RefSeq" id="WP_084440564.1">
    <property type="nucleotide sequence ID" value="NZ_AUBI01000010.1"/>
</dbReference>
<sequence length="871" mass="95786">MVRRLLPRNKVSRIALWSSVFIGSSTLGGLAAKAATDTSAVKHVARHGKTRATHGGAVTPAASTGAAQRQAGVAPAKRPAHLVANGDEAVAVTAQRHISHNSEVVVGRAEIEQMVSGSNVLRMLAQVPGVSFSATDALGIDTWGASIYMRGFFMDQLGVTVDGVPLNDQTYTNINGLNVNNAVISDDIDHSSISQGAGAVDLPSNTNLGGTMQFFITPPKDKFGGKVLQGFGSYGMKRTYVRVDSGVLNSTGTKFFVDYSRSYEKKYDAPSPAFMQQTDAKLEQPIGERSKMTAFFNWTNAQVWGYADKSLDILNTVGWRTESFYPNYAGAYAAAQWNWACSGLSNPGNSCASSGPITNPLTGQPLAQRGPNQLPAGWENTNETAGVAYYDAGQASTDYIGGMTFDLALTDRLRWITTLYGHSDTSYATYGDPYVPSLTGAPLSEQVWQYRQERYGFNSAFEYKIGKHTINTGAWYENNNQWAGQFWYNEPVLGEGSPLKTVGPYTTYGPAFAQNYGFQWNTNTFQYHVMDTWRPLNNLTVLLGFKSMLQTTSGGSNYTNQESYDGTLPTYEGNLPNGSMTAASAFLPHINVSWHFLPGHELYFDIAENMRPYTVAPTGGSASPWAISSPSGSGVTNQQLFDSIRRSVRPERDWIYLVGYRYNSRLLTASVDAYHANISHRLISASVGSLNNPQTSLLDTRKATMYGMDASATIRPFASGPLRGLSIYNSVSYNHFTYSKNVSIMDGNGDYHDLRGAKMTGYPQVMYKANASYSYKRFNVHFDVNYYSKRPFTLINNLYVPAYWLANTGAQYSFGDYWALKNVTFGFNVYNLFNAKYIAMMGENGFPVSTDYQSMERGSVREYFGTVSTEF</sequence>
<protein>
    <submittedName>
        <fullName evidence="7">TonB-dependent receptor</fullName>
    </submittedName>
</protein>
<dbReference type="Gene3D" id="2.40.170.20">
    <property type="entry name" value="TonB-dependent receptor, beta-barrel domain"/>
    <property type="match status" value="1"/>
</dbReference>
<evidence type="ECO:0000256" key="1">
    <source>
        <dbReference type="ARBA" id="ARBA00004442"/>
    </source>
</evidence>
<keyword evidence="2 4" id="KW-0472">Membrane</keyword>
<dbReference type="InterPro" id="IPR037066">
    <property type="entry name" value="Plug_dom_sf"/>
</dbReference>